<proteinExistence type="predicted"/>
<feature type="coiled-coil region" evidence="1">
    <location>
        <begin position="52"/>
        <end position="79"/>
    </location>
</feature>
<sequence length="206" mass="23381">MLSEIQANQTKSKLIMKDLAHAVKIESPVASISHLLPFEQKEHLERLYFPKVQHATDRMNKAEAEYQDAVESRSVLINQKVAEYLANPSERHGFIVKQVYPTNQQQVIQSMAEQGYMVHRVSVGMVTFIRMPKNAKDNPLQEITDKATAEAESTTDKMIERLKLKAGEAVHQRNKIVTEARKALASIKSFESYLNVIVTDSEEVTE</sequence>
<evidence type="ECO:0000313" key="2">
    <source>
        <dbReference type="EMBL" id="MDH0194657.1"/>
    </source>
</evidence>
<dbReference type="EMBL" id="JAODZM010000003">
    <property type="protein sequence ID" value="MDH0194657.1"/>
    <property type="molecule type" value="Genomic_DNA"/>
</dbReference>
<keyword evidence="1" id="KW-0175">Coiled coil</keyword>
<comment type="caution">
    <text evidence="2">The sequence shown here is derived from an EMBL/GenBank/DDBJ whole genome shotgun (WGS) entry which is preliminary data.</text>
</comment>
<name>A0AAW6S1Y6_ENTCL</name>
<dbReference type="RefSeq" id="WP_228258076.1">
    <property type="nucleotide sequence ID" value="NZ_CP020089.1"/>
</dbReference>
<dbReference type="AlphaFoldDB" id="A0AAW6S1Y6"/>
<accession>A0AAW6S1Y6</accession>
<evidence type="ECO:0000313" key="3">
    <source>
        <dbReference type="Proteomes" id="UP001158360"/>
    </source>
</evidence>
<gene>
    <name evidence="2" type="ORF">N7383_03320</name>
</gene>
<reference evidence="2" key="1">
    <citation type="submission" date="2022-09" db="EMBL/GenBank/DDBJ databases">
        <title>Intensive care unit water sources are persistently colonized with multi-drug resistant bacteria and are the site of extensive horizontal gene transfer of antibiotic resistance genes.</title>
        <authorList>
            <person name="Diorio-Toth L."/>
        </authorList>
    </citation>
    <scope>NUCLEOTIDE SEQUENCE</scope>
    <source>
        <strain evidence="2">GD04139</strain>
    </source>
</reference>
<evidence type="ECO:0000256" key="1">
    <source>
        <dbReference type="SAM" id="Coils"/>
    </source>
</evidence>
<organism evidence="2 3">
    <name type="scientific">Enterobacter cloacae</name>
    <dbReference type="NCBI Taxonomy" id="550"/>
    <lineage>
        <taxon>Bacteria</taxon>
        <taxon>Pseudomonadati</taxon>
        <taxon>Pseudomonadota</taxon>
        <taxon>Gammaproteobacteria</taxon>
        <taxon>Enterobacterales</taxon>
        <taxon>Enterobacteriaceae</taxon>
        <taxon>Enterobacter</taxon>
        <taxon>Enterobacter cloacae complex</taxon>
    </lineage>
</organism>
<protein>
    <submittedName>
        <fullName evidence="2">Uncharacterized protein</fullName>
    </submittedName>
</protein>
<dbReference type="Proteomes" id="UP001158360">
    <property type="component" value="Unassembled WGS sequence"/>
</dbReference>